<dbReference type="AlphaFoldDB" id="A2E608"/>
<gene>
    <name evidence="1" type="ORF">TVAG_399710</name>
</gene>
<protein>
    <submittedName>
        <fullName evidence="1">Uncharacterized protein</fullName>
    </submittedName>
</protein>
<reference evidence="1" key="2">
    <citation type="journal article" date="2007" name="Science">
        <title>Draft genome sequence of the sexually transmitted pathogen Trichomonas vaginalis.</title>
        <authorList>
            <person name="Carlton J.M."/>
            <person name="Hirt R.P."/>
            <person name="Silva J.C."/>
            <person name="Delcher A.L."/>
            <person name="Schatz M."/>
            <person name="Zhao Q."/>
            <person name="Wortman J.R."/>
            <person name="Bidwell S.L."/>
            <person name="Alsmark U.C.M."/>
            <person name="Besteiro S."/>
            <person name="Sicheritz-Ponten T."/>
            <person name="Noel C.J."/>
            <person name="Dacks J.B."/>
            <person name="Foster P.G."/>
            <person name="Simillion C."/>
            <person name="Van de Peer Y."/>
            <person name="Miranda-Saavedra D."/>
            <person name="Barton G.J."/>
            <person name="Westrop G.D."/>
            <person name="Mueller S."/>
            <person name="Dessi D."/>
            <person name="Fiori P.L."/>
            <person name="Ren Q."/>
            <person name="Paulsen I."/>
            <person name="Zhang H."/>
            <person name="Bastida-Corcuera F.D."/>
            <person name="Simoes-Barbosa A."/>
            <person name="Brown M.T."/>
            <person name="Hayes R.D."/>
            <person name="Mukherjee M."/>
            <person name="Okumura C.Y."/>
            <person name="Schneider R."/>
            <person name="Smith A.J."/>
            <person name="Vanacova S."/>
            <person name="Villalvazo M."/>
            <person name="Haas B.J."/>
            <person name="Pertea M."/>
            <person name="Feldblyum T.V."/>
            <person name="Utterback T.R."/>
            <person name="Shu C.L."/>
            <person name="Osoegawa K."/>
            <person name="de Jong P.J."/>
            <person name="Hrdy I."/>
            <person name="Horvathova L."/>
            <person name="Zubacova Z."/>
            <person name="Dolezal P."/>
            <person name="Malik S.B."/>
            <person name="Logsdon J.M. Jr."/>
            <person name="Henze K."/>
            <person name="Gupta A."/>
            <person name="Wang C.C."/>
            <person name="Dunne R.L."/>
            <person name="Upcroft J.A."/>
            <person name="Upcroft P."/>
            <person name="White O."/>
            <person name="Salzberg S.L."/>
            <person name="Tang P."/>
            <person name="Chiu C.-H."/>
            <person name="Lee Y.-S."/>
            <person name="Embley T.M."/>
            <person name="Coombs G.H."/>
            <person name="Mottram J.C."/>
            <person name="Tachezy J."/>
            <person name="Fraser-Liggett C.M."/>
            <person name="Johnson P.J."/>
        </authorList>
    </citation>
    <scope>NUCLEOTIDE SEQUENCE [LARGE SCALE GENOMIC DNA]</scope>
    <source>
        <strain evidence="1">G3</strain>
    </source>
</reference>
<dbReference type="VEuPathDB" id="TrichDB:TVAG_399710"/>
<organism evidence="1 2">
    <name type="scientific">Trichomonas vaginalis (strain ATCC PRA-98 / G3)</name>
    <dbReference type="NCBI Taxonomy" id="412133"/>
    <lineage>
        <taxon>Eukaryota</taxon>
        <taxon>Metamonada</taxon>
        <taxon>Parabasalia</taxon>
        <taxon>Trichomonadida</taxon>
        <taxon>Trichomonadidae</taxon>
        <taxon>Trichomonas</taxon>
    </lineage>
</organism>
<keyword evidence="2" id="KW-1185">Reference proteome</keyword>
<dbReference type="InParanoid" id="A2E608"/>
<evidence type="ECO:0000313" key="1">
    <source>
        <dbReference type="EMBL" id="EAY11965.1"/>
    </source>
</evidence>
<accession>A2E608</accession>
<name>A2E608_TRIV3</name>
<dbReference type="Proteomes" id="UP000001542">
    <property type="component" value="Unassembled WGS sequence"/>
</dbReference>
<evidence type="ECO:0000313" key="2">
    <source>
        <dbReference type="Proteomes" id="UP000001542"/>
    </source>
</evidence>
<dbReference type="EMBL" id="DS113310">
    <property type="protein sequence ID" value="EAY11965.1"/>
    <property type="molecule type" value="Genomic_DNA"/>
</dbReference>
<sequence length="58" mass="6501">MPKNKVLYSEVCMILSCAPLMKKIIREKTALHYAICKNCKETAELNISYAANIIGRVA</sequence>
<proteinExistence type="predicted"/>
<reference evidence="1" key="1">
    <citation type="submission" date="2006-10" db="EMBL/GenBank/DDBJ databases">
        <authorList>
            <person name="Amadeo P."/>
            <person name="Zhao Q."/>
            <person name="Wortman J."/>
            <person name="Fraser-Liggett C."/>
            <person name="Carlton J."/>
        </authorList>
    </citation>
    <scope>NUCLEOTIDE SEQUENCE</scope>
    <source>
        <strain evidence="1">G3</strain>
    </source>
</reference>
<dbReference type="SMR" id="A2E608"/>